<dbReference type="Pfam" id="PF14561">
    <property type="entry name" value="TPR_20"/>
    <property type="match status" value="1"/>
</dbReference>
<dbReference type="InterPro" id="IPR036249">
    <property type="entry name" value="Thioredoxin-like_sf"/>
</dbReference>
<dbReference type="InterPro" id="IPR011990">
    <property type="entry name" value="TPR-like_helical_dom_sf"/>
</dbReference>
<evidence type="ECO:0000313" key="3">
    <source>
        <dbReference type="Proteomes" id="UP000662111"/>
    </source>
</evidence>
<evidence type="ECO:0000313" key="2">
    <source>
        <dbReference type="EMBL" id="GGK59628.1"/>
    </source>
</evidence>
<feature type="region of interest" description="Disordered" evidence="1">
    <location>
        <begin position="23"/>
        <end position="53"/>
    </location>
</feature>
<feature type="compositionally biased region" description="Low complexity" evidence="1">
    <location>
        <begin position="23"/>
        <end position="40"/>
    </location>
</feature>
<reference evidence="3" key="1">
    <citation type="journal article" date="2019" name="Int. J. Syst. Evol. Microbiol.">
        <title>The Global Catalogue of Microorganisms (GCM) 10K type strain sequencing project: providing services to taxonomists for standard genome sequencing and annotation.</title>
        <authorList>
            <consortium name="The Broad Institute Genomics Platform"/>
            <consortium name="The Broad Institute Genome Sequencing Center for Infectious Disease"/>
            <person name="Wu L."/>
            <person name="Ma J."/>
        </authorList>
    </citation>
    <scope>NUCLEOTIDE SEQUENCE [LARGE SCALE GENOMIC DNA]</scope>
    <source>
        <strain evidence="3">CGMCC 1.5362</strain>
    </source>
</reference>
<dbReference type="RefSeq" id="WP_022922834.1">
    <property type="nucleotide sequence ID" value="NZ_BMLB01000001.1"/>
</dbReference>
<feature type="compositionally biased region" description="Gly residues" evidence="1">
    <location>
        <begin position="41"/>
        <end position="53"/>
    </location>
</feature>
<dbReference type="SUPFAM" id="SSF48452">
    <property type="entry name" value="TPR-like"/>
    <property type="match status" value="1"/>
</dbReference>
<comment type="caution">
    <text evidence="2">The sequence shown here is derived from an EMBL/GenBank/DDBJ whole genome shotgun (WGS) entry which is preliminary data.</text>
</comment>
<evidence type="ECO:0000256" key="1">
    <source>
        <dbReference type="SAM" id="MobiDB-lite"/>
    </source>
</evidence>
<gene>
    <name evidence="2" type="ORF">GCM10011509_04860</name>
</gene>
<protein>
    <submittedName>
        <fullName evidence="2">Thioredoxin</fullName>
    </submittedName>
</protein>
<organism evidence="2 3">
    <name type="scientific">Ornithinimicrobium pekingense</name>
    <dbReference type="NCBI Taxonomy" id="384677"/>
    <lineage>
        <taxon>Bacteria</taxon>
        <taxon>Bacillati</taxon>
        <taxon>Actinomycetota</taxon>
        <taxon>Actinomycetes</taxon>
        <taxon>Micrococcales</taxon>
        <taxon>Ornithinimicrobiaceae</taxon>
        <taxon>Ornithinimicrobium</taxon>
    </lineage>
</organism>
<dbReference type="Proteomes" id="UP000662111">
    <property type="component" value="Unassembled WGS sequence"/>
</dbReference>
<dbReference type="Gene3D" id="1.25.40.10">
    <property type="entry name" value="Tetratricopeptide repeat domain"/>
    <property type="match status" value="1"/>
</dbReference>
<sequence length="341" mass="35362">MSQQPFSTSALRGAVDLSGLGARAGAQRPAPSAGAAAGSAGAQGSGMPSGGVPGRSGALVHAGDATFEAVVNASLTTPLVLVLWTPQVPESLQHLRELAEAARAKDGRFQVVGVDLADNPGIMQALTPILQQTFGQVSALPVVLGLLGGQPMPFYLGVQDLAQVDQLLEKFLEAAVTNAITGRVDVSADGGEADETGDEDQEQELPPLHQAAYDAIERGDWAAAVDAYEQALAADPADELATLGLGQVRLLERTSRLDLAAVRQAAADRPDDVQAQIDAADVDAVGGHVEDAFLRLIDVVRRTAGEDRDAARTHLIGLFDVIGASDPRVQKARSSLMSALF</sequence>
<keyword evidence="3" id="KW-1185">Reference proteome</keyword>
<proteinExistence type="predicted"/>
<name>A0ABQ2F3X0_9MICO</name>
<dbReference type="SUPFAM" id="SSF52833">
    <property type="entry name" value="Thioredoxin-like"/>
    <property type="match status" value="1"/>
</dbReference>
<accession>A0ABQ2F3X0</accession>
<dbReference type="Gene3D" id="3.40.30.10">
    <property type="entry name" value="Glutaredoxin"/>
    <property type="match status" value="1"/>
</dbReference>
<dbReference type="EMBL" id="BMLB01000001">
    <property type="protein sequence ID" value="GGK59628.1"/>
    <property type="molecule type" value="Genomic_DNA"/>
</dbReference>